<dbReference type="PANTHER" id="PTHR12411">
    <property type="entry name" value="CYSTEINE PROTEASE FAMILY C1-RELATED"/>
    <property type="match status" value="1"/>
</dbReference>
<dbReference type="InterPro" id="IPR000668">
    <property type="entry name" value="Peptidase_C1A_C"/>
</dbReference>
<dbReference type="PROSITE" id="PS00639">
    <property type="entry name" value="THIOL_PROTEASE_HIS"/>
    <property type="match status" value="1"/>
</dbReference>
<dbReference type="SMART" id="SM00848">
    <property type="entry name" value="Inhibitor_I29"/>
    <property type="match status" value="1"/>
</dbReference>
<dbReference type="InterPro" id="IPR000169">
    <property type="entry name" value="Pept_cys_AS"/>
</dbReference>
<evidence type="ECO:0000256" key="2">
    <source>
        <dbReference type="ARBA" id="ARBA00022670"/>
    </source>
</evidence>
<dbReference type="GO" id="GO:0006508">
    <property type="term" value="P:proteolysis"/>
    <property type="evidence" value="ECO:0007669"/>
    <property type="project" value="UniProtKB-KW"/>
</dbReference>
<dbReference type="InterPro" id="IPR013201">
    <property type="entry name" value="Prot_inhib_I29"/>
</dbReference>
<evidence type="ECO:0000259" key="8">
    <source>
        <dbReference type="SMART" id="SM00645"/>
    </source>
</evidence>
<dbReference type="Pfam" id="PF08246">
    <property type="entry name" value="Inhibitor_I29"/>
    <property type="match status" value="1"/>
</dbReference>
<proteinExistence type="inferred from homology"/>
<evidence type="ECO:0000313" key="11">
    <source>
        <dbReference type="Proteomes" id="UP000291084"/>
    </source>
</evidence>
<dbReference type="OrthoDB" id="1572535at2759"/>
<comment type="similarity">
    <text evidence="1">Belongs to the peptidase C1 family.</text>
</comment>
<feature type="domain" description="Cathepsin propeptide inhibitor" evidence="9">
    <location>
        <begin position="39"/>
        <end position="96"/>
    </location>
</feature>
<dbReference type="Pfam" id="PF00112">
    <property type="entry name" value="Peptidase_C1"/>
    <property type="match status" value="1"/>
</dbReference>
<keyword evidence="3" id="KW-0378">Hydrolase</keyword>
<dbReference type="GO" id="GO:0008234">
    <property type="term" value="F:cysteine-type peptidase activity"/>
    <property type="evidence" value="ECO:0007669"/>
    <property type="project" value="UniProtKB-KW"/>
</dbReference>
<dbReference type="PROSITE" id="PS00640">
    <property type="entry name" value="THIOL_PROTEASE_ASN"/>
    <property type="match status" value="1"/>
</dbReference>
<feature type="domain" description="Peptidase C1A papain C-terminal" evidence="8">
    <location>
        <begin position="123"/>
        <end position="332"/>
    </location>
</feature>
<evidence type="ECO:0000256" key="7">
    <source>
        <dbReference type="ARBA" id="ARBA00023180"/>
    </source>
</evidence>
<evidence type="ECO:0000256" key="3">
    <source>
        <dbReference type="ARBA" id="ARBA00022801"/>
    </source>
</evidence>
<keyword evidence="11" id="KW-1185">Reference proteome</keyword>
<evidence type="ECO:0000259" key="9">
    <source>
        <dbReference type="SMART" id="SM00848"/>
    </source>
</evidence>
<dbReference type="CDD" id="cd02248">
    <property type="entry name" value="Peptidase_C1A"/>
    <property type="match status" value="1"/>
</dbReference>
<dbReference type="SUPFAM" id="SSF54001">
    <property type="entry name" value="Cysteine proteinases"/>
    <property type="match status" value="1"/>
</dbReference>
<dbReference type="AlphaFoldDB" id="A0A0S3R3C6"/>
<dbReference type="SMART" id="SM00645">
    <property type="entry name" value="Pept_C1"/>
    <property type="match status" value="1"/>
</dbReference>
<keyword evidence="5" id="KW-0865">Zymogen</keyword>
<reference evidence="10 11" key="1">
    <citation type="journal article" date="2015" name="Sci. Rep.">
        <title>The power of single molecule real-time sequencing technology in the de novo assembly of a eukaryotic genome.</title>
        <authorList>
            <person name="Sakai H."/>
            <person name="Naito K."/>
            <person name="Ogiso-Tanaka E."/>
            <person name="Takahashi Y."/>
            <person name="Iseki K."/>
            <person name="Muto C."/>
            <person name="Satou K."/>
            <person name="Teruya K."/>
            <person name="Shiroma A."/>
            <person name="Shimoji M."/>
            <person name="Hirano T."/>
            <person name="Itoh T."/>
            <person name="Kaga A."/>
            <person name="Tomooka N."/>
        </authorList>
    </citation>
    <scope>NUCLEOTIDE SEQUENCE [LARGE SCALE GENOMIC DNA]</scope>
    <source>
        <strain evidence="11">cv. Shumari</strain>
    </source>
</reference>
<organism evidence="10 11">
    <name type="scientific">Vigna angularis var. angularis</name>
    <dbReference type="NCBI Taxonomy" id="157739"/>
    <lineage>
        <taxon>Eukaryota</taxon>
        <taxon>Viridiplantae</taxon>
        <taxon>Streptophyta</taxon>
        <taxon>Embryophyta</taxon>
        <taxon>Tracheophyta</taxon>
        <taxon>Spermatophyta</taxon>
        <taxon>Magnoliopsida</taxon>
        <taxon>eudicotyledons</taxon>
        <taxon>Gunneridae</taxon>
        <taxon>Pentapetalae</taxon>
        <taxon>rosids</taxon>
        <taxon>fabids</taxon>
        <taxon>Fabales</taxon>
        <taxon>Fabaceae</taxon>
        <taxon>Papilionoideae</taxon>
        <taxon>50 kb inversion clade</taxon>
        <taxon>NPAAA clade</taxon>
        <taxon>indigoferoid/millettioid clade</taxon>
        <taxon>Phaseoleae</taxon>
        <taxon>Vigna</taxon>
    </lineage>
</organism>
<evidence type="ECO:0000313" key="10">
    <source>
        <dbReference type="EMBL" id="BAT75002.1"/>
    </source>
</evidence>
<dbReference type="PRINTS" id="PR00705">
    <property type="entry name" value="PAPAIN"/>
</dbReference>
<accession>A0A0S3R3C6</accession>
<dbReference type="PROSITE" id="PS00139">
    <property type="entry name" value="THIOL_PROTEASE_CYS"/>
    <property type="match status" value="1"/>
</dbReference>
<keyword evidence="4" id="KW-0788">Thiol protease</keyword>
<dbReference type="Gene3D" id="3.90.70.10">
    <property type="entry name" value="Cysteine proteinases"/>
    <property type="match status" value="1"/>
</dbReference>
<dbReference type="InterPro" id="IPR025660">
    <property type="entry name" value="Pept_his_AS"/>
</dbReference>
<name>A0A0S3R3C6_PHAAN</name>
<dbReference type="InterPro" id="IPR038765">
    <property type="entry name" value="Papain-like_cys_pep_sf"/>
</dbReference>
<dbReference type="InterPro" id="IPR013128">
    <property type="entry name" value="Peptidase_C1A"/>
</dbReference>
<dbReference type="EMBL" id="AP015034">
    <property type="protein sequence ID" value="BAT75002.1"/>
    <property type="molecule type" value="Genomic_DNA"/>
</dbReference>
<evidence type="ECO:0000256" key="6">
    <source>
        <dbReference type="ARBA" id="ARBA00023157"/>
    </source>
</evidence>
<evidence type="ECO:0000256" key="4">
    <source>
        <dbReference type="ARBA" id="ARBA00022807"/>
    </source>
</evidence>
<evidence type="ECO:0000256" key="1">
    <source>
        <dbReference type="ARBA" id="ARBA00008455"/>
    </source>
</evidence>
<gene>
    <name evidence="10" type="primary">Vigan.01G279400</name>
    <name evidence="10" type="ORF">VIGAN_01279400</name>
</gene>
<dbReference type="FunFam" id="3.90.70.10:FF:000204">
    <property type="entry name" value="Papain"/>
    <property type="match status" value="1"/>
</dbReference>
<dbReference type="InterPro" id="IPR025661">
    <property type="entry name" value="Pept_asp_AS"/>
</dbReference>
<keyword evidence="7" id="KW-0325">Glycoprotein</keyword>
<sequence length="333" mass="36618">MASTLDTKSVVVTLFIYLWTCTSRATSRALSEPSIAALHEDWAVLHGRVYANSAEKDRRQQIFKDNLDFIRKHNSQENKSYTLSTNLFADLTNDEFLASHTGALYNPHTLPPSSSINRSLSVVTSSLDWRKKGAVNKIKYQGQCGSCWAFSAVATVEGITQIKTGNLISLSEQQLVDCASYHGCHGESLENAFGYIKSMGLGTDAEYPYKETTGSCHSVNPAARIGGFQMVPQQREEELLQAVSRQPVSVILDASGQAFQFYKGGVFGGECGTQLNHAVTAIGYDEDANGKYWLIRNSWGEGWGEEGYMKIMRNTGVPEGLCGINMHATYPLL</sequence>
<protein>
    <recommendedName>
        <fullName evidence="12">Cysteine proteinase</fullName>
    </recommendedName>
</protein>
<evidence type="ECO:0008006" key="12">
    <source>
        <dbReference type="Google" id="ProtNLM"/>
    </source>
</evidence>
<keyword evidence="2" id="KW-0645">Protease</keyword>
<keyword evidence="6" id="KW-1015">Disulfide bond</keyword>
<dbReference type="Proteomes" id="UP000291084">
    <property type="component" value="Chromosome 1"/>
</dbReference>
<dbReference type="InterPro" id="IPR039417">
    <property type="entry name" value="Peptidase_C1A_papain-like"/>
</dbReference>
<evidence type="ECO:0000256" key="5">
    <source>
        <dbReference type="ARBA" id="ARBA00023145"/>
    </source>
</evidence>